<comment type="caution">
    <text evidence="7">Lacks conserved residue(s) required for the propagation of feature annotation.</text>
</comment>
<comment type="similarity">
    <text evidence="7">Belongs to the adenylosuccinate synthetase family.</text>
</comment>
<keyword evidence="3 7" id="KW-0547">Nucleotide-binding</keyword>
<evidence type="ECO:0000256" key="4">
    <source>
        <dbReference type="ARBA" id="ARBA00022755"/>
    </source>
</evidence>
<dbReference type="EMBL" id="JALNTZ010003715">
    <property type="protein sequence ID" value="KAJ3616168.1"/>
    <property type="molecule type" value="Genomic_DNA"/>
</dbReference>
<comment type="function">
    <text evidence="7">Plays an important role in the de novo pathway and in the salvage pathway of purine nucleotide biosynthesis. Catalyzes the first commited step in the biosynthesis of AMP from IMP.</text>
</comment>
<feature type="binding site" evidence="7">
    <location>
        <position position="22"/>
    </location>
    <ligand>
        <name>Mg(2+)</name>
        <dbReference type="ChEBI" id="CHEBI:18420"/>
    </ligand>
</feature>
<evidence type="ECO:0000256" key="5">
    <source>
        <dbReference type="ARBA" id="ARBA00022842"/>
    </source>
</evidence>
<keyword evidence="1 7" id="KW-0436">Ligase</keyword>
<dbReference type="InterPro" id="IPR042110">
    <property type="entry name" value="Adenylosuccinate_synth_dom2"/>
</dbReference>
<dbReference type="InterPro" id="IPR027417">
    <property type="entry name" value="P-loop_NTPase"/>
</dbReference>
<feature type="binding site" evidence="7">
    <location>
        <position position="219"/>
    </location>
    <ligand>
        <name>IMP</name>
        <dbReference type="ChEBI" id="CHEBI:58053"/>
    </ligand>
</feature>
<sequence length="237" mass="25847">MTDVFGQTSDVVVRFAGGDNAGHLIKFNEKKYKVTIVPSGIFNPKTINVIGNGCVVNLENLVKEFNTVKDSGEKIGKLLISNRAQLILPYHSVIDAAQEEARGDAKIGTTKRGVGPAYQDKAARLGLRVGDIPLSNFKDKLKSNVDYQNKFLDKMFGKPPLDFEEIYKNLMNAYEEIKDHVVDCGLFLESAIKEGKNVLFEGAQGALLDIDHGTYPFVTSSNCSANNVSIGTGISSK</sequence>
<dbReference type="SMART" id="SM00788">
    <property type="entry name" value="Adenylsucc_synt"/>
    <property type="match status" value="1"/>
</dbReference>
<dbReference type="GO" id="GO:0046040">
    <property type="term" value="P:IMP metabolic process"/>
    <property type="evidence" value="ECO:0007669"/>
    <property type="project" value="TreeGrafter"/>
</dbReference>
<comment type="caution">
    <text evidence="8">The sequence shown here is derived from an EMBL/GenBank/DDBJ whole genome shotgun (WGS) entry which is preliminary data.</text>
</comment>
<keyword evidence="7" id="KW-0963">Cytoplasm</keyword>
<reference evidence="8" key="1">
    <citation type="journal article" date="2023" name="G3 (Bethesda)">
        <title>Whole genome assemblies of Zophobas morio and Tenebrio molitor.</title>
        <authorList>
            <person name="Kaur S."/>
            <person name="Stinson S.A."/>
            <person name="diCenzo G.C."/>
        </authorList>
    </citation>
    <scope>NUCLEOTIDE SEQUENCE</scope>
    <source>
        <strain evidence="8">QUZm001</strain>
    </source>
</reference>
<dbReference type="Pfam" id="PF00709">
    <property type="entry name" value="Adenylsucc_synt"/>
    <property type="match status" value="1"/>
</dbReference>
<dbReference type="HAMAP" id="MF_00011">
    <property type="entry name" value="Adenylosucc_synth"/>
    <property type="match status" value="1"/>
</dbReference>
<keyword evidence="5 7" id="KW-0460">Magnesium</keyword>
<dbReference type="GO" id="GO:0000287">
    <property type="term" value="F:magnesium ion binding"/>
    <property type="evidence" value="ECO:0007669"/>
    <property type="project" value="UniProtKB-UniRule"/>
</dbReference>
<evidence type="ECO:0000256" key="1">
    <source>
        <dbReference type="ARBA" id="ARBA00022598"/>
    </source>
</evidence>
<feature type="binding site" evidence="7">
    <location>
        <begin position="20"/>
        <end position="23"/>
    </location>
    <ligand>
        <name>IMP</name>
        <dbReference type="ChEBI" id="CHEBI:58053"/>
    </ligand>
</feature>
<dbReference type="InterPro" id="IPR001114">
    <property type="entry name" value="Adenylosuccinate_synthetase"/>
</dbReference>
<dbReference type="EC" id="6.3.4.4" evidence="7"/>
<name>A0AA38HFV7_9CUCU</name>
<dbReference type="SUPFAM" id="SSF52540">
    <property type="entry name" value="P-loop containing nucleoside triphosphate hydrolases"/>
    <property type="match status" value="1"/>
</dbReference>
<dbReference type="PANTHER" id="PTHR11846:SF0">
    <property type="entry name" value="ADENYLOSUCCINATE SYNTHETASE"/>
    <property type="match status" value="1"/>
</dbReference>
<evidence type="ECO:0000256" key="6">
    <source>
        <dbReference type="ARBA" id="ARBA00023134"/>
    </source>
</evidence>
<feature type="binding site" evidence="7">
    <location>
        <position position="204"/>
    </location>
    <ligand>
        <name>IMP</name>
        <dbReference type="ChEBI" id="CHEBI:58053"/>
    </ligand>
</feature>
<evidence type="ECO:0000313" key="8">
    <source>
        <dbReference type="EMBL" id="KAJ3616168.1"/>
    </source>
</evidence>
<evidence type="ECO:0000256" key="3">
    <source>
        <dbReference type="ARBA" id="ARBA00022741"/>
    </source>
</evidence>
<dbReference type="GO" id="GO:0044208">
    <property type="term" value="P:'de novo' AMP biosynthetic process"/>
    <property type="evidence" value="ECO:0007669"/>
    <property type="project" value="UniProtKB-UniRule"/>
</dbReference>
<evidence type="ECO:0000313" key="9">
    <source>
        <dbReference type="Proteomes" id="UP001168821"/>
    </source>
</evidence>
<protein>
    <recommendedName>
        <fullName evidence="7">Adenylosuccinate synthetase</fullName>
        <shortName evidence="7">AMPSase</shortName>
        <shortName evidence="7">AdSS</shortName>
        <ecNumber evidence="7">6.3.4.4</ecNumber>
    </recommendedName>
    <alternativeName>
        <fullName evidence="7">IMP--aspartate ligase</fullName>
    </alternativeName>
</protein>
<evidence type="ECO:0000256" key="7">
    <source>
        <dbReference type="HAMAP-Rule" id="MF_03125"/>
    </source>
</evidence>
<keyword evidence="2 7" id="KW-0479">Metal-binding</keyword>
<dbReference type="Gene3D" id="3.40.440.10">
    <property type="entry name" value="Adenylosuccinate Synthetase, subunit A, domain 1"/>
    <property type="match status" value="1"/>
</dbReference>
<feature type="active site" description="Proton donor" evidence="7">
    <location>
        <position position="23"/>
    </location>
</feature>
<dbReference type="FunFam" id="1.10.300.10:FF:000001">
    <property type="entry name" value="Adenylosuccinate synthetase"/>
    <property type="match status" value="1"/>
</dbReference>
<comment type="pathway">
    <text evidence="7">Purine metabolism; AMP biosynthesis via de novo pathway; AMP from IMP: step 1/2.</text>
</comment>
<feature type="binding site" evidence="7">
    <location>
        <position position="124"/>
    </location>
    <ligand>
        <name>IMP</name>
        <dbReference type="ChEBI" id="CHEBI:58053"/>
        <note>ligand shared between dimeric partners</note>
    </ligand>
</feature>
<comment type="subunit">
    <text evidence="7">Homodimer.</text>
</comment>
<comment type="subcellular location">
    <subcellularLocation>
        <location evidence="7">Cytoplasm</location>
    </subcellularLocation>
</comment>
<dbReference type="GO" id="GO:0005737">
    <property type="term" value="C:cytoplasm"/>
    <property type="evidence" value="ECO:0007669"/>
    <property type="project" value="UniProtKB-SubCell"/>
</dbReference>
<feature type="binding site" evidence="7">
    <location>
        <position position="110"/>
    </location>
    <ligand>
        <name>IMP</name>
        <dbReference type="ChEBI" id="CHEBI:58053"/>
    </ligand>
</feature>
<dbReference type="Gene3D" id="1.10.300.10">
    <property type="entry name" value="Adenylosuccinate Synthetase, subunit A, domain 2"/>
    <property type="match status" value="1"/>
</dbReference>
<dbReference type="GO" id="GO:0004019">
    <property type="term" value="F:adenylosuccinate synthase activity"/>
    <property type="evidence" value="ECO:0007669"/>
    <property type="project" value="UniProtKB-UniRule"/>
</dbReference>
<accession>A0AA38HFV7</accession>
<keyword evidence="4 7" id="KW-0658">Purine biosynthesis</keyword>
<comment type="cofactor">
    <cofactor evidence="7">
        <name>Mg(2+)</name>
        <dbReference type="ChEBI" id="CHEBI:18420"/>
    </cofactor>
    <text evidence="7">Binds 1 Mg(2+) ion per subunit.</text>
</comment>
<comment type="catalytic activity">
    <reaction evidence="7">
        <text>IMP + L-aspartate + GTP = N(6)-(1,2-dicarboxyethyl)-AMP + GDP + phosphate + 2 H(+)</text>
        <dbReference type="Rhea" id="RHEA:15753"/>
        <dbReference type="ChEBI" id="CHEBI:15378"/>
        <dbReference type="ChEBI" id="CHEBI:29991"/>
        <dbReference type="ChEBI" id="CHEBI:37565"/>
        <dbReference type="ChEBI" id="CHEBI:43474"/>
        <dbReference type="ChEBI" id="CHEBI:57567"/>
        <dbReference type="ChEBI" id="CHEBI:58053"/>
        <dbReference type="ChEBI" id="CHEBI:58189"/>
        <dbReference type="EC" id="6.3.4.4"/>
    </reaction>
</comment>
<organism evidence="8 9">
    <name type="scientific">Zophobas morio</name>
    <dbReference type="NCBI Taxonomy" id="2755281"/>
    <lineage>
        <taxon>Eukaryota</taxon>
        <taxon>Metazoa</taxon>
        <taxon>Ecdysozoa</taxon>
        <taxon>Arthropoda</taxon>
        <taxon>Hexapoda</taxon>
        <taxon>Insecta</taxon>
        <taxon>Pterygota</taxon>
        <taxon>Neoptera</taxon>
        <taxon>Endopterygota</taxon>
        <taxon>Coleoptera</taxon>
        <taxon>Polyphaga</taxon>
        <taxon>Cucujiformia</taxon>
        <taxon>Tenebrionidae</taxon>
        <taxon>Zophobas</taxon>
    </lineage>
</organism>
<dbReference type="Proteomes" id="UP001168821">
    <property type="component" value="Unassembled WGS sequence"/>
</dbReference>
<keyword evidence="6 7" id="KW-0342">GTP-binding</keyword>
<dbReference type="GO" id="GO:0005525">
    <property type="term" value="F:GTP binding"/>
    <property type="evidence" value="ECO:0007669"/>
    <property type="project" value="UniProtKB-UniRule"/>
</dbReference>
<dbReference type="InterPro" id="IPR042109">
    <property type="entry name" value="Adenylosuccinate_synth_dom1"/>
</dbReference>
<proteinExistence type="inferred from homology"/>
<evidence type="ECO:0000256" key="2">
    <source>
        <dbReference type="ARBA" id="ARBA00022723"/>
    </source>
</evidence>
<dbReference type="AlphaFoldDB" id="A0AA38HFV7"/>
<dbReference type="PANTHER" id="PTHR11846">
    <property type="entry name" value="ADENYLOSUCCINATE SYNTHETASE"/>
    <property type="match status" value="1"/>
</dbReference>
<gene>
    <name evidence="8" type="ORF">Zmor_012027</name>
</gene>
<keyword evidence="9" id="KW-1185">Reference proteome</keyword>